<proteinExistence type="predicted"/>
<dbReference type="EMBL" id="LZYZ01000001">
    <property type="protein sequence ID" value="OOM16160.1"/>
    <property type="molecule type" value="Genomic_DNA"/>
</dbReference>
<protein>
    <submittedName>
        <fullName evidence="3">Fatty acid-binding protein</fullName>
    </submittedName>
</protein>
<dbReference type="PANTHER" id="PTHR33434">
    <property type="entry name" value="DEGV DOMAIN-CONTAINING PROTEIN DR_1986-RELATED"/>
    <property type="match status" value="1"/>
</dbReference>
<sequence length="289" mass="32275">MNKFIITTDSTSDLPLEYLEKNNVGLLSINVQIGEEEYLEDSSLNITEFYDKMRQGIMLKTSQVNPEQAKIKFEEYLKEGYDILHISFSSALSGSYNSSRIAADQLQDEYKNNKIVVIDSLCASLGEGLLVYKALQLKESGKNIDEISKWIEENKLNVCHYFTVDDLNHLYRGGRISKSTAILGTMIGVKPILNVDNEGCLKAVSKVRGRKKSLITLVDNMEKLIKNSKYKNDIVFIGHADASKDAEFVANKIKERLGIESFFIAPIGAAIGTHTGPGAVTLFFMAENR</sequence>
<evidence type="ECO:0000313" key="3">
    <source>
        <dbReference type="EMBL" id="OOM16160.1"/>
    </source>
</evidence>
<evidence type="ECO:0000256" key="2">
    <source>
        <dbReference type="ARBA" id="ARBA00023121"/>
    </source>
</evidence>
<comment type="caution">
    <text evidence="3">The sequence shown here is derived from an EMBL/GenBank/DDBJ whole genome shotgun (WGS) entry which is preliminary data.</text>
</comment>
<evidence type="ECO:0000313" key="4">
    <source>
        <dbReference type="Proteomes" id="UP000191154"/>
    </source>
</evidence>
<dbReference type="InterPro" id="IPR003797">
    <property type="entry name" value="DegV"/>
</dbReference>
<accession>A0A1S8NI89</accession>
<dbReference type="GO" id="GO:0008289">
    <property type="term" value="F:lipid binding"/>
    <property type="evidence" value="ECO:0007669"/>
    <property type="project" value="UniProtKB-KW"/>
</dbReference>
<dbReference type="Pfam" id="PF02645">
    <property type="entry name" value="DegV"/>
    <property type="match status" value="1"/>
</dbReference>
<dbReference type="InterPro" id="IPR043168">
    <property type="entry name" value="DegV_C"/>
</dbReference>
<organism evidence="3 4">
    <name type="scientific">Clostridium saccharobutylicum</name>
    <dbReference type="NCBI Taxonomy" id="169679"/>
    <lineage>
        <taxon>Bacteria</taxon>
        <taxon>Bacillati</taxon>
        <taxon>Bacillota</taxon>
        <taxon>Clostridia</taxon>
        <taxon>Eubacteriales</taxon>
        <taxon>Clostridiaceae</taxon>
        <taxon>Clostridium</taxon>
    </lineage>
</organism>
<gene>
    <name evidence="3" type="ORF">CLOSAC_04310</name>
</gene>
<dbReference type="NCBIfam" id="TIGR00762">
    <property type="entry name" value="DegV"/>
    <property type="match status" value="1"/>
</dbReference>
<dbReference type="PANTHER" id="PTHR33434:SF3">
    <property type="entry name" value="DEGV DOMAIN-CONTAINING PROTEIN YITS"/>
    <property type="match status" value="1"/>
</dbReference>
<comment type="function">
    <text evidence="1">May bind long-chain fatty acids, such as palmitate, and may play a role in lipid transport or fatty acid metabolism.</text>
</comment>
<dbReference type="PROSITE" id="PS51482">
    <property type="entry name" value="DEGV"/>
    <property type="match status" value="1"/>
</dbReference>
<dbReference type="STRING" id="169679.CSACC_38320"/>
<dbReference type="AlphaFoldDB" id="A0A1S8NI89"/>
<dbReference type="SUPFAM" id="SSF82549">
    <property type="entry name" value="DAK1/DegV-like"/>
    <property type="match status" value="1"/>
</dbReference>
<reference evidence="3 4" key="1">
    <citation type="submission" date="2016-05" db="EMBL/GenBank/DDBJ databases">
        <title>Microbial solvent formation.</title>
        <authorList>
            <person name="Poehlein A."/>
            <person name="Montoya Solano J.D."/>
            <person name="Flitsch S."/>
            <person name="Krabben P."/>
            <person name="Duerre P."/>
            <person name="Daniel R."/>
        </authorList>
    </citation>
    <scope>NUCLEOTIDE SEQUENCE [LARGE SCALE GENOMIC DNA]</scope>
    <source>
        <strain evidence="3 4">L1-8</strain>
    </source>
</reference>
<keyword evidence="2" id="KW-0446">Lipid-binding</keyword>
<dbReference type="Gene3D" id="3.30.1180.10">
    <property type="match status" value="1"/>
</dbReference>
<dbReference type="Proteomes" id="UP000191154">
    <property type="component" value="Unassembled WGS sequence"/>
</dbReference>
<evidence type="ECO:0000256" key="1">
    <source>
        <dbReference type="ARBA" id="ARBA00003238"/>
    </source>
</evidence>
<dbReference type="RefSeq" id="WP_077863904.1">
    <property type="nucleotide sequence ID" value="NZ_LZYZ01000001.1"/>
</dbReference>
<dbReference type="Gene3D" id="3.40.50.10170">
    <property type="match status" value="1"/>
</dbReference>
<dbReference type="InterPro" id="IPR050270">
    <property type="entry name" value="DegV_domain_contain"/>
</dbReference>
<name>A0A1S8NI89_CLOSA</name>